<dbReference type="InterPro" id="IPR006638">
    <property type="entry name" value="Elp3/MiaA/NifB-like_rSAM"/>
</dbReference>
<dbReference type="EMBL" id="BJYR01000022">
    <property type="protein sequence ID" value="GEO01490.1"/>
    <property type="molecule type" value="Genomic_DNA"/>
</dbReference>
<evidence type="ECO:0000256" key="13">
    <source>
        <dbReference type="HAMAP-Rule" id="MF_01694"/>
    </source>
</evidence>
<evidence type="ECO:0000256" key="6">
    <source>
        <dbReference type="ARBA" id="ARBA00022691"/>
    </source>
</evidence>
<dbReference type="InterPro" id="IPR058240">
    <property type="entry name" value="rSAM_sf"/>
</dbReference>
<protein>
    <recommendedName>
        <fullName evidence="3 13">Biotin synthase</fullName>
        <ecNumber evidence="3 13">2.8.1.6</ecNumber>
    </recommendedName>
</protein>
<dbReference type="InterPro" id="IPR007197">
    <property type="entry name" value="rSAM"/>
</dbReference>
<dbReference type="PANTHER" id="PTHR22976:SF2">
    <property type="entry name" value="BIOTIN SYNTHASE, MITOCHONDRIAL"/>
    <property type="match status" value="1"/>
</dbReference>
<dbReference type="FunFam" id="3.20.20.70:FF:000011">
    <property type="entry name" value="Biotin synthase"/>
    <property type="match status" value="1"/>
</dbReference>
<dbReference type="GO" id="GO:0009102">
    <property type="term" value="P:biotin biosynthetic process"/>
    <property type="evidence" value="ECO:0007669"/>
    <property type="project" value="UniProtKB-UniRule"/>
</dbReference>
<feature type="binding site" evidence="13 14">
    <location>
        <position position="211"/>
    </location>
    <ligand>
        <name>[2Fe-2S] cluster</name>
        <dbReference type="ChEBI" id="CHEBI:190135"/>
    </ligand>
</feature>
<comment type="subunit">
    <text evidence="13">Homodimer.</text>
</comment>
<evidence type="ECO:0000256" key="3">
    <source>
        <dbReference type="ARBA" id="ARBA00012236"/>
    </source>
</evidence>
<keyword evidence="11 13" id="KW-0411">Iron-sulfur</keyword>
<comment type="function">
    <text evidence="13">Catalyzes the conversion of dethiobiotin (DTB) to biotin by the insertion of a sulfur atom into dethiobiotin via a radical-based mechanism.</text>
</comment>
<comment type="cofactor">
    <cofactor evidence="14">
        <name>[2Fe-2S] cluster</name>
        <dbReference type="ChEBI" id="CHEBI:190135"/>
    </cofactor>
    <text evidence="14">Binds 1 [2Fe-2S] cluster. The cluster is coordinated with 3 cysteines and 1 arginine.</text>
</comment>
<evidence type="ECO:0000256" key="5">
    <source>
        <dbReference type="ARBA" id="ARBA00022679"/>
    </source>
</evidence>
<evidence type="ECO:0000256" key="11">
    <source>
        <dbReference type="ARBA" id="ARBA00023014"/>
    </source>
</evidence>
<keyword evidence="4 13" id="KW-0004">4Fe-4S</keyword>
<dbReference type="SFLD" id="SFLDG01060">
    <property type="entry name" value="BATS_domain_containing"/>
    <property type="match status" value="1"/>
</dbReference>
<dbReference type="EC" id="2.8.1.6" evidence="3 13"/>
<evidence type="ECO:0000256" key="1">
    <source>
        <dbReference type="ARBA" id="ARBA00004942"/>
    </source>
</evidence>
<accession>A0A512AP57</accession>
<feature type="domain" description="Radical SAM core" evidence="15">
    <location>
        <begin position="61"/>
        <end position="285"/>
    </location>
</feature>
<dbReference type="GO" id="GO:0051539">
    <property type="term" value="F:4 iron, 4 sulfur cluster binding"/>
    <property type="evidence" value="ECO:0007669"/>
    <property type="project" value="UniProtKB-KW"/>
</dbReference>
<feature type="binding site" evidence="13 14">
    <location>
        <position position="83"/>
    </location>
    <ligand>
        <name>[4Fe-4S] cluster</name>
        <dbReference type="ChEBI" id="CHEBI:49883"/>
        <note>4Fe-4S-S-AdoMet</note>
    </ligand>
</feature>
<keyword evidence="8 13" id="KW-0479">Metal-binding</keyword>
<reference evidence="16 17" key="1">
    <citation type="submission" date="2019-07" db="EMBL/GenBank/DDBJ databases">
        <title>Whole genome shotgun sequence of Novosphingobium sediminis NBRC 106119.</title>
        <authorList>
            <person name="Hosoyama A."/>
            <person name="Uohara A."/>
            <person name="Ohji S."/>
            <person name="Ichikawa N."/>
        </authorList>
    </citation>
    <scope>NUCLEOTIDE SEQUENCE [LARGE SCALE GENOMIC DNA]</scope>
    <source>
        <strain evidence="16 17">NBRC 106119</strain>
    </source>
</reference>
<dbReference type="SFLD" id="SFLDF00272">
    <property type="entry name" value="biotin_synthase"/>
    <property type="match status" value="1"/>
</dbReference>
<keyword evidence="17" id="KW-1185">Reference proteome</keyword>
<evidence type="ECO:0000256" key="14">
    <source>
        <dbReference type="PIRSR" id="PIRSR001619-1"/>
    </source>
</evidence>
<keyword evidence="7 13" id="KW-0001">2Fe-2S</keyword>
<comment type="caution">
    <text evidence="16">The sequence shown here is derived from an EMBL/GenBank/DDBJ whole genome shotgun (WGS) entry which is preliminary data.</text>
</comment>
<evidence type="ECO:0000256" key="2">
    <source>
        <dbReference type="ARBA" id="ARBA00010765"/>
    </source>
</evidence>
<dbReference type="InterPro" id="IPR013785">
    <property type="entry name" value="Aldolase_TIM"/>
</dbReference>
<dbReference type="PANTHER" id="PTHR22976">
    <property type="entry name" value="BIOTIN SYNTHASE"/>
    <property type="match status" value="1"/>
</dbReference>
<evidence type="ECO:0000256" key="7">
    <source>
        <dbReference type="ARBA" id="ARBA00022714"/>
    </source>
</evidence>
<feature type="binding site" evidence="13 14">
    <location>
        <position position="120"/>
    </location>
    <ligand>
        <name>[2Fe-2S] cluster</name>
        <dbReference type="ChEBI" id="CHEBI:190135"/>
    </ligand>
</feature>
<dbReference type="UniPathway" id="UPA00078">
    <property type="reaction ID" value="UER00162"/>
</dbReference>
<evidence type="ECO:0000313" key="16">
    <source>
        <dbReference type="EMBL" id="GEO01490.1"/>
    </source>
</evidence>
<dbReference type="PIRSF" id="PIRSF001619">
    <property type="entry name" value="Biotin_synth"/>
    <property type="match status" value="1"/>
</dbReference>
<evidence type="ECO:0000259" key="15">
    <source>
        <dbReference type="PROSITE" id="PS51918"/>
    </source>
</evidence>
<dbReference type="Pfam" id="PF04055">
    <property type="entry name" value="Radical_SAM"/>
    <property type="match status" value="1"/>
</dbReference>
<evidence type="ECO:0000313" key="17">
    <source>
        <dbReference type="Proteomes" id="UP000321464"/>
    </source>
</evidence>
<dbReference type="InterPro" id="IPR002684">
    <property type="entry name" value="Biotin_synth/BioAB"/>
</dbReference>
<comment type="cofactor">
    <cofactor evidence="13">
        <name>[2Fe-2S] cluster</name>
        <dbReference type="ChEBI" id="CHEBI:190135"/>
    </cofactor>
    <text evidence="13">Binds 1 [2Fe-2S] cluster. The cluster is coordinated with 3 cysteines and 1 arginine.</text>
</comment>
<keyword evidence="10 13" id="KW-0408">Iron</keyword>
<dbReference type="HAMAP" id="MF_01694">
    <property type="entry name" value="BioB"/>
    <property type="match status" value="1"/>
</dbReference>
<dbReference type="SFLD" id="SFLDG01278">
    <property type="entry name" value="biotin_synthase_like"/>
    <property type="match status" value="1"/>
</dbReference>
<dbReference type="CDD" id="cd01335">
    <property type="entry name" value="Radical_SAM"/>
    <property type="match status" value="1"/>
</dbReference>
<dbReference type="GO" id="GO:0004076">
    <property type="term" value="F:biotin synthase activity"/>
    <property type="evidence" value="ECO:0007669"/>
    <property type="project" value="UniProtKB-UniRule"/>
</dbReference>
<dbReference type="GO" id="GO:0005506">
    <property type="term" value="F:iron ion binding"/>
    <property type="evidence" value="ECO:0007669"/>
    <property type="project" value="UniProtKB-UniRule"/>
</dbReference>
<dbReference type="OrthoDB" id="9786826at2"/>
<comment type="pathway">
    <text evidence="1 13">Cofactor biosynthesis; biotin biosynthesis; biotin from 7,8-diaminononanoate: step 2/2.</text>
</comment>
<evidence type="ECO:0000256" key="4">
    <source>
        <dbReference type="ARBA" id="ARBA00022485"/>
    </source>
</evidence>
<dbReference type="InterPro" id="IPR010722">
    <property type="entry name" value="BATS_dom"/>
</dbReference>
<dbReference type="Gene3D" id="3.20.20.70">
    <property type="entry name" value="Aldolase class I"/>
    <property type="match status" value="1"/>
</dbReference>
<evidence type="ECO:0000256" key="8">
    <source>
        <dbReference type="ARBA" id="ARBA00022723"/>
    </source>
</evidence>
<keyword evidence="5 13" id="KW-0808">Transferase</keyword>
<keyword evidence="6 13" id="KW-0949">S-adenosyl-L-methionine</keyword>
<dbReference type="SMART" id="SM00876">
    <property type="entry name" value="BATS"/>
    <property type="match status" value="1"/>
</dbReference>
<dbReference type="RefSeq" id="WP_147160799.1">
    <property type="nucleotide sequence ID" value="NZ_BJYR01000022.1"/>
</dbReference>
<feature type="binding site" evidence="13 14">
    <location>
        <position position="80"/>
    </location>
    <ligand>
        <name>[4Fe-4S] cluster</name>
        <dbReference type="ChEBI" id="CHEBI:49883"/>
        <note>4Fe-4S-S-AdoMet</note>
    </ligand>
</feature>
<evidence type="ECO:0000256" key="10">
    <source>
        <dbReference type="ARBA" id="ARBA00023004"/>
    </source>
</evidence>
<dbReference type="Proteomes" id="UP000321464">
    <property type="component" value="Unassembled WGS sequence"/>
</dbReference>
<dbReference type="AlphaFoldDB" id="A0A512AP57"/>
<keyword evidence="9 13" id="KW-0093">Biotin biosynthesis</keyword>
<comment type="cofactor">
    <cofactor evidence="13 14">
        <name>[4Fe-4S] cluster</name>
        <dbReference type="ChEBI" id="CHEBI:49883"/>
    </cofactor>
    <text evidence="13 14">Binds 1 [4Fe-4S] cluster. The cluster is coordinated with 3 cysteines and an exchangeable S-adenosyl-L-methionine.</text>
</comment>
<comment type="catalytic activity">
    <reaction evidence="12 13">
        <text>(4R,5S)-dethiobiotin + (sulfur carrier)-SH + 2 reduced [2Fe-2S]-[ferredoxin] + 2 S-adenosyl-L-methionine = (sulfur carrier)-H + biotin + 2 5'-deoxyadenosine + 2 L-methionine + 2 oxidized [2Fe-2S]-[ferredoxin]</text>
        <dbReference type="Rhea" id="RHEA:22060"/>
        <dbReference type="Rhea" id="RHEA-COMP:10000"/>
        <dbReference type="Rhea" id="RHEA-COMP:10001"/>
        <dbReference type="Rhea" id="RHEA-COMP:14737"/>
        <dbReference type="Rhea" id="RHEA-COMP:14739"/>
        <dbReference type="ChEBI" id="CHEBI:17319"/>
        <dbReference type="ChEBI" id="CHEBI:29917"/>
        <dbReference type="ChEBI" id="CHEBI:33737"/>
        <dbReference type="ChEBI" id="CHEBI:33738"/>
        <dbReference type="ChEBI" id="CHEBI:57586"/>
        <dbReference type="ChEBI" id="CHEBI:57844"/>
        <dbReference type="ChEBI" id="CHEBI:59789"/>
        <dbReference type="ChEBI" id="CHEBI:64428"/>
        <dbReference type="ChEBI" id="CHEBI:149473"/>
        <dbReference type="EC" id="2.8.1.6"/>
    </reaction>
</comment>
<name>A0A512AP57_9SPHN</name>
<dbReference type="GO" id="GO:0051537">
    <property type="term" value="F:2 iron, 2 sulfur cluster binding"/>
    <property type="evidence" value="ECO:0007669"/>
    <property type="project" value="UniProtKB-KW"/>
</dbReference>
<dbReference type="SFLD" id="SFLDS00029">
    <property type="entry name" value="Radical_SAM"/>
    <property type="match status" value="1"/>
</dbReference>
<comment type="similarity">
    <text evidence="2 13">Belongs to the radical SAM superfamily. Biotin synthase family.</text>
</comment>
<dbReference type="SUPFAM" id="SSF102114">
    <property type="entry name" value="Radical SAM enzymes"/>
    <property type="match status" value="1"/>
</dbReference>
<feature type="binding site" evidence="13 14">
    <location>
        <position position="289"/>
    </location>
    <ligand>
        <name>[2Fe-2S] cluster</name>
        <dbReference type="ChEBI" id="CHEBI:190135"/>
    </ligand>
</feature>
<dbReference type="SMART" id="SM00729">
    <property type="entry name" value="Elp3"/>
    <property type="match status" value="1"/>
</dbReference>
<dbReference type="InterPro" id="IPR024177">
    <property type="entry name" value="Biotin_synthase"/>
</dbReference>
<gene>
    <name evidence="13 16" type="primary">bioB</name>
    <name evidence="16" type="ORF">NSE01_33220</name>
</gene>
<feature type="binding site" evidence="13 14">
    <location>
        <position position="76"/>
    </location>
    <ligand>
        <name>[4Fe-4S] cluster</name>
        <dbReference type="ChEBI" id="CHEBI:49883"/>
        <note>4Fe-4S-S-AdoMet</note>
    </ligand>
</feature>
<proteinExistence type="inferred from homology"/>
<sequence>MTDAATIPAREAAGTAAPIAQALEGVRNDWSRAEIAALFDLPFTELLFRAAEVHRRHHRPDEVQLCTLLSIKTGGCPEDCGYCSQSVKADSGVEATKLMEVQSVLQSAAQARDAGSKRFCMGAAWRNPKDRDMPAIIAMVKGVREMGMETCMTLGMLSEQQAAQLAEAGLDYYNHNIDTSPERYGEIITTRTFEERIDTLSRVREAGINVCSGGIVGMGETRSDRVGFIHALATLERHPESVPVNALVPIKGTVLGNMLADTPLAKIDDIEFVRTVAAARITMPRSMVRLSAGRESMSEATQALCFMAGANSIFTGDRLLTAANAGDDADAALFARLGLKPMEAEEPMRADKRGGSGC</sequence>
<evidence type="ECO:0000256" key="12">
    <source>
        <dbReference type="ARBA" id="ARBA00051157"/>
    </source>
</evidence>
<evidence type="ECO:0000256" key="9">
    <source>
        <dbReference type="ARBA" id="ARBA00022756"/>
    </source>
</evidence>
<organism evidence="16 17">
    <name type="scientific">Novosphingobium sediminis</name>
    <dbReference type="NCBI Taxonomy" id="707214"/>
    <lineage>
        <taxon>Bacteria</taxon>
        <taxon>Pseudomonadati</taxon>
        <taxon>Pseudomonadota</taxon>
        <taxon>Alphaproteobacteria</taxon>
        <taxon>Sphingomonadales</taxon>
        <taxon>Sphingomonadaceae</taxon>
        <taxon>Novosphingobium</taxon>
    </lineage>
</organism>
<dbReference type="NCBIfam" id="TIGR00433">
    <property type="entry name" value="bioB"/>
    <property type="match status" value="1"/>
</dbReference>
<feature type="binding site" evidence="13 14">
    <location>
        <position position="151"/>
    </location>
    <ligand>
        <name>[2Fe-2S] cluster</name>
        <dbReference type="ChEBI" id="CHEBI:190135"/>
    </ligand>
</feature>
<dbReference type="Pfam" id="PF06968">
    <property type="entry name" value="BATS"/>
    <property type="match status" value="1"/>
</dbReference>
<dbReference type="PROSITE" id="PS51918">
    <property type="entry name" value="RADICAL_SAM"/>
    <property type="match status" value="1"/>
</dbReference>